<keyword evidence="2" id="KW-1185">Reference proteome</keyword>
<gene>
    <name evidence="1" type="ORF">F4821DRAFT_279414</name>
</gene>
<evidence type="ECO:0000313" key="2">
    <source>
        <dbReference type="Proteomes" id="UP001497680"/>
    </source>
</evidence>
<dbReference type="EMBL" id="MU394328">
    <property type="protein sequence ID" value="KAI6085192.1"/>
    <property type="molecule type" value="Genomic_DNA"/>
</dbReference>
<proteinExistence type="predicted"/>
<protein>
    <submittedName>
        <fullName evidence="1">Uncharacterized protein</fullName>
    </submittedName>
</protein>
<reference evidence="1 2" key="1">
    <citation type="journal article" date="2022" name="New Phytol.">
        <title>Ecological generalism drives hyperdiversity of secondary metabolite gene clusters in xylarialean endophytes.</title>
        <authorList>
            <person name="Franco M.E.E."/>
            <person name="Wisecaver J.H."/>
            <person name="Arnold A.E."/>
            <person name="Ju Y.M."/>
            <person name="Slot J.C."/>
            <person name="Ahrendt S."/>
            <person name="Moore L.P."/>
            <person name="Eastman K.E."/>
            <person name="Scott K."/>
            <person name="Konkel Z."/>
            <person name="Mondo S.J."/>
            <person name="Kuo A."/>
            <person name="Hayes R.D."/>
            <person name="Haridas S."/>
            <person name="Andreopoulos B."/>
            <person name="Riley R."/>
            <person name="LaButti K."/>
            <person name="Pangilinan J."/>
            <person name="Lipzen A."/>
            <person name="Amirebrahimi M."/>
            <person name="Yan J."/>
            <person name="Adam C."/>
            <person name="Keymanesh K."/>
            <person name="Ng V."/>
            <person name="Louie K."/>
            <person name="Northen T."/>
            <person name="Drula E."/>
            <person name="Henrissat B."/>
            <person name="Hsieh H.M."/>
            <person name="Youens-Clark K."/>
            <person name="Lutzoni F."/>
            <person name="Miadlikowska J."/>
            <person name="Eastwood D.C."/>
            <person name="Hamelin R.C."/>
            <person name="Grigoriev I.V."/>
            <person name="U'Ren J.M."/>
        </authorList>
    </citation>
    <scope>NUCLEOTIDE SEQUENCE [LARGE SCALE GENOMIC DNA]</scope>
    <source>
        <strain evidence="1 2">ER1909</strain>
    </source>
</reference>
<accession>A0ACC0CXM8</accession>
<organism evidence="1 2">
    <name type="scientific">Hypoxylon rubiginosum</name>
    <dbReference type="NCBI Taxonomy" id="110542"/>
    <lineage>
        <taxon>Eukaryota</taxon>
        <taxon>Fungi</taxon>
        <taxon>Dikarya</taxon>
        <taxon>Ascomycota</taxon>
        <taxon>Pezizomycotina</taxon>
        <taxon>Sordariomycetes</taxon>
        <taxon>Xylariomycetidae</taxon>
        <taxon>Xylariales</taxon>
        <taxon>Hypoxylaceae</taxon>
        <taxon>Hypoxylon</taxon>
    </lineage>
</organism>
<evidence type="ECO:0000313" key="1">
    <source>
        <dbReference type="EMBL" id="KAI6085192.1"/>
    </source>
</evidence>
<dbReference type="Proteomes" id="UP001497680">
    <property type="component" value="Unassembled WGS sequence"/>
</dbReference>
<comment type="caution">
    <text evidence="1">The sequence shown here is derived from an EMBL/GenBank/DDBJ whole genome shotgun (WGS) entry which is preliminary data.</text>
</comment>
<name>A0ACC0CXM8_9PEZI</name>
<sequence length="287" mass="32517">MAGSNTTLRLALTQKKPPILCNERSMKNTHSNNWPAIDLEVWSEFKLVNLDNEYGSLLNKHVPEHDLVFPRADQNLHGITINGLDDIKRIIAWNDLLMRPTLDIAKSAFAHIEGDAISHAYTPVDKSTIAKVEGPNRKVFVDHVITLQADPWRNLVVGLGKPSSRFNMGGIHSANARISEHGYVLRHLAHLCTSANTPYGYIQTDRELVACQFKRNGDRYKVYYMQIQWSTHGPERLTTDLALWWLCMKALSPAVLQIEDITPHPNDPTIWMDEFLGNPGEPSVPYY</sequence>